<evidence type="ECO:0000256" key="1">
    <source>
        <dbReference type="SAM" id="MobiDB-lite"/>
    </source>
</evidence>
<gene>
    <name evidence="3" type="ORF">WHR41_04633</name>
</gene>
<evidence type="ECO:0000313" key="3">
    <source>
        <dbReference type="EMBL" id="KAL1586694.1"/>
    </source>
</evidence>
<dbReference type="InterPro" id="IPR029068">
    <property type="entry name" value="Glyas_Bleomycin-R_OHBP_Dase"/>
</dbReference>
<name>A0AB34KP14_9PEZI</name>
<dbReference type="Pfam" id="PF00903">
    <property type="entry name" value="Glyoxalase"/>
    <property type="match status" value="1"/>
</dbReference>
<dbReference type="Gene3D" id="3.10.180.10">
    <property type="entry name" value="2,3-Dihydroxybiphenyl 1,2-Dioxygenase, domain 1"/>
    <property type="match status" value="1"/>
</dbReference>
<dbReference type="RefSeq" id="XP_069229799.1">
    <property type="nucleotide sequence ID" value="XM_069373239.1"/>
</dbReference>
<dbReference type="AlphaFoldDB" id="A0AB34KP14"/>
<dbReference type="Proteomes" id="UP000803884">
    <property type="component" value="Unassembled WGS sequence"/>
</dbReference>
<dbReference type="SUPFAM" id="SSF54593">
    <property type="entry name" value="Glyoxalase/Bleomycin resistance protein/Dihydroxybiphenyl dioxygenase"/>
    <property type="match status" value="1"/>
</dbReference>
<dbReference type="EMBL" id="JAAQHG020000013">
    <property type="protein sequence ID" value="KAL1586694.1"/>
    <property type="molecule type" value="Genomic_DNA"/>
</dbReference>
<proteinExistence type="predicted"/>
<dbReference type="InterPro" id="IPR037523">
    <property type="entry name" value="VOC_core"/>
</dbReference>
<dbReference type="PROSITE" id="PS51819">
    <property type="entry name" value="VOC"/>
    <property type="match status" value="1"/>
</dbReference>
<reference evidence="3 4" key="1">
    <citation type="journal article" date="2020" name="Microbiol. Resour. Announc.">
        <title>Draft Genome Sequence of a Cladosporium Species Isolated from the Mesophotic Ascidian Didemnum maculosum.</title>
        <authorList>
            <person name="Gioti A."/>
            <person name="Siaperas R."/>
            <person name="Nikolaivits E."/>
            <person name="Le Goff G."/>
            <person name="Ouazzani J."/>
            <person name="Kotoulas G."/>
            <person name="Topakas E."/>
        </authorList>
    </citation>
    <scope>NUCLEOTIDE SEQUENCE [LARGE SCALE GENOMIC DNA]</scope>
    <source>
        <strain evidence="3 4">TM138-S3</strain>
    </source>
</reference>
<accession>A0AB34KP14</accession>
<feature type="domain" description="VOC" evidence="2">
    <location>
        <begin position="31"/>
        <end position="154"/>
    </location>
</feature>
<dbReference type="InterPro" id="IPR004360">
    <property type="entry name" value="Glyas_Fos-R_dOase_dom"/>
</dbReference>
<evidence type="ECO:0000313" key="4">
    <source>
        <dbReference type="Proteomes" id="UP000803884"/>
    </source>
</evidence>
<feature type="region of interest" description="Disordered" evidence="1">
    <location>
        <begin position="1"/>
        <end position="25"/>
    </location>
</feature>
<organism evidence="3 4">
    <name type="scientific">Cladosporium halotolerans</name>
    <dbReference type="NCBI Taxonomy" id="1052096"/>
    <lineage>
        <taxon>Eukaryota</taxon>
        <taxon>Fungi</taxon>
        <taxon>Dikarya</taxon>
        <taxon>Ascomycota</taxon>
        <taxon>Pezizomycotina</taxon>
        <taxon>Dothideomycetes</taxon>
        <taxon>Dothideomycetidae</taxon>
        <taxon>Cladosporiales</taxon>
        <taxon>Cladosporiaceae</taxon>
        <taxon>Cladosporium</taxon>
    </lineage>
</organism>
<dbReference type="GeneID" id="96006077"/>
<feature type="compositionally biased region" description="Low complexity" evidence="1">
    <location>
        <begin position="8"/>
        <end position="25"/>
    </location>
</feature>
<comment type="caution">
    <text evidence="3">The sequence shown here is derived from an EMBL/GenBank/DDBJ whole genome shotgun (WGS) entry which is preliminary data.</text>
</comment>
<evidence type="ECO:0000259" key="2">
    <source>
        <dbReference type="PROSITE" id="PS51819"/>
    </source>
</evidence>
<protein>
    <recommendedName>
        <fullName evidence="2">VOC domain-containing protein</fullName>
    </recommendedName>
</protein>
<keyword evidence="4" id="KW-1185">Reference proteome</keyword>
<sequence>MAANQRISSSTTSTPSTSMSNPQTTRPKVLGIHHLKFAVSNLSFSLAWYSRVLGASRIPSLDHLDSSGTRFAVVCEMPDWGGLCLELRENAIRALDDRNWDAVTMVVRSRNDLAIWMKWLDLCGTKHSGVLTGMRGWLVVFEDPDGRRIRIYTQEDHSGREKPSFNKHWLSDV</sequence>